<protein>
    <recommendedName>
        <fullName evidence="7">Thioredoxin</fullName>
    </recommendedName>
</protein>
<dbReference type="InterPro" id="IPR005746">
    <property type="entry name" value="Thioredoxin"/>
</dbReference>
<evidence type="ECO:0000256" key="3">
    <source>
        <dbReference type="ARBA" id="ARBA00022723"/>
    </source>
</evidence>
<proteinExistence type="inferred from homology"/>
<dbReference type="Gene3D" id="3.40.30.10">
    <property type="entry name" value="Glutaredoxin"/>
    <property type="match status" value="1"/>
</dbReference>
<gene>
    <name evidence="9" type="primary">trxC</name>
    <name evidence="9" type="ORF">IWH25_12410</name>
</gene>
<dbReference type="Proteomes" id="UP000663444">
    <property type="component" value="Chromosome"/>
</dbReference>
<dbReference type="PANTHER" id="PTHR45663">
    <property type="entry name" value="GEO12009P1"/>
    <property type="match status" value="1"/>
</dbReference>
<comment type="similarity">
    <text evidence="1">Belongs to the thioredoxin family.</text>
</comment>
<keyword evidence="3" id="KW-0479">Metal-binding</keyword>
<keyword evidence="5" id="KW-1015">Disulfide bond</keyword>
<dbReference type="NCBIfam" id="NF008229">
    <property type="entry name" value="PRK10996.1"/>
    <property type="match status" value="1"/>
</dbReference>
<dbReference type="Gene3D" id="2.30.30.380">
    <property type="entry name" value="Zn-finger domain of Sec23/24"/>
    <property type="match status" value="1"/>
</dbReference>
<dbReference type="Pfam" id="PF00085">
    <property type="entry name" value="Thioredoxin"/>
    <property type="match status" value="1"/>
</dbReference>
<dbReference type="Pfam" id="PF21352">
    <property type="entry name" value="Zn_ribbon_Thio2"/>
    <property type="match status" value="1"/>
</dbReference>
<dbReference type="NCBIfam" id="TIGR01068">
    <property type="entry name" value="thioredoxin"/>
    <property type="match status" value="1"/>
</dbReference>
<dbReference type="AlphaFoldDB" id="A0A974SME1"/>
<dbReference type="GO" id="GO:0015035">
    <property type="term" value="F:protein-disulfide reductase activity"/>
    <property type="evidence" value="ECO:0007669"/>
    <property type="project" value="UniProtKB-UniRule"/>
</dbReference>
<feature type="domain" description="Thioredoxin" evidence="8">
    <location>
        <begin position="71"/>
        <end position="179"/>
    </location>
</feature>
<keyword evidence="6" id="KW-0676">Redox-active center</keyword>
<evidence type="ECO:0000256" key="6">
    <source>
        <dbReference type="ARBA" id="ARBA00023284"/>
    </source>
</evidence>
<name>A0A974SME1_9RHOO</name>
<keyword evidence="4" id="KW-0249">Electron transport</keyword>
<dbReference type="InterPro" id="IPR017937">
    <property type="entry name" value="Thioredoxin_CS"/>
</dbReference>
<organism evidence="9 10">
    <name type="scientific">Azospira restricta</name>
    <dbReference type="NCBI Taxonomy" id="404405"/>
    <lineage>
        <taxon>Bacteria</taxon>
        <taxon>Pseudomonadati</taxon>
        <taxon>Pseudomonadota</taxon>
        <taxon>Betaproteobacteria</taxon>
        <taxon>Rhodocyclales</taxon>
        <taxon>Rhodocyclaceae</taxon>
        <taxon>Azospira</taxon>
    </lineage>
</organism>
<evidence type="ECO:0000313" key="9">
    <source>
        <dbReference type="EMBL" id="QRJ62575.1"/>
    </source>
</evidence>
<dbReference type="GO" id="GO:0045454">
    <property type="term" value="P:cell redox homeostasis"/>
    <property type="evidence" value="ECO:0007669"/>
    <property type="project" value="TreeGrafter"/>
</dbReference>
<dbReference type="GO" id="GO:0046872">
    <property type="term" value="F:metal ion binding"/>
    <property type="evidence" value="ECO:0007669"/>
    <property type="project" value="UniProtKB-KW"/>
</dbReference>
<dbReference type="SUPFAM" id="SSF52833">
    <property type="entry name" value="Thioredoxin-like"/>
    <property type="match status" value="1"/>
</dbReference>
<evidence type="ECO:0000256" key="1">
    <source>
        <dbReference type="ARBA" id="ARBA00008987"/>
    </source>
</evidence>
<keyword evidence="2" id="KW-0813">Transport</keyword>
<keyword evidence="10" id="KW-1185">Reference proteome</keyword>
<evidence type="ECO:0000259" key="8">
    <source>
        <dbReference type="PROSITE" id="PS51352"/>
    </source>
</evidence>
<dbReference type="InterPro" id="IPR036249">
    <property type="entry name" value="Thioredoxin-like_sf"/>
</dbReference>
<dbReference type="CDD" id="cd02947">
    <property type="entry name" value="TRX_family"/>
    <property type="match status" value="1"/>
</dbReference>
<reference evidence="9" key="1">
    <citation type="submission" date="2020-11" db="EMBL/GenBank/DDBJ databases">
        <title>Azospira restricta DSM 18626 genome sequence.</title>
        <authorList>
            <person name="Moe W.M."/>
        </authorList>
    </citation>
    <scope>NUCLEOTIDE SEQUENCE</scope>
    <source>
        <strain evidence="9">DSM 18626</strain>
    </source>
</reference>
<evidence type="ECO:0000313" key="10">
    <source>
        <dbReference type="Proteomes" id="UP000663444"/>
    </source>
</evidence>
<dbReference type="PANTHER" id="PTHR45663:SF11">
    <property type="entry name" value="GEO12009P1"/>
    <property type="match status" value="1"/>
</dbReference>
<dbReference type="GO" id="GO:0005829">
    <property type="term" value="C:cytosol"/>
    <property type="evidence" value="ECO:0007669"/>
    <property type="project" value="TreeGrafter"/>
</dbReference>
<dbReference type="InterPro" id="IPR013766">
    <property type="entry name" value="Thioredoxin_domain"/>
</dbReference>
<evidence type="ECO:0000256" key="5">
    <source>
        <dbReference type="ARBA" id="ARBA00023157"/>
    </source>
</evidence>
<sequence>MLPSTTAGCAARDSPLESAVAGAISGTPDERSRPVSETSLHVVCPHCDAVNRLPATRLGEQPTCGQCRRPLLPGEPVALSAANFDRHVGRSELPLVVDFWAPWCGPCRTMAPAFAQAAAQLAPGVRFAKVDTEAEPALAQRFGIRSIPTLAVFVGGREIARQAGAMDAGSLLRWVRQYV</sequence>
<evidence type="ECO:0000256" key="2">
    <source>
        <dbReference type="ARBA" id="ARBA00022448"/>
    </source>
</evidence>
<dbReference type="EMBL" id="CP064781">
    <property type="protein sequence ID" value="QRJ62575.1"/>
    <property type="molecule type" value="Genomic_DNA"/>
</dbReference>
<evidence type="ECO:0000256" key="4">
    <source>
        <dbReference type="ARBA" id="ARBA00022982"/>
    </source>
</evidence>
<dbReference type="PROSITE" id="PS51352">
    <property type="entry name" value="THIOREDOXIN_2"/>
    <property type="match status" value="1"/>
</dbReference>
<evidence type="ECO:0000256" key="7">
    <source>
        <dbReference type="NCBIfam" id="TIGR01068"/>
    </source>
</evidence>
<dbReference type="PRINTS" id="PR00421">
    <property type="entry name" value="THIOREDOXIN"/>
</dbReference>
<dbReference type="KEGG" id="ares:IWH25_12410"/>
<accession>A0A974SME1</accession>
<dbReference type="InterPro" id="IPR049299">
    <property type="entry name" value="Thio2_N"/>
</dbReference>
<dbReference type="PROSITE" id="PS00194">
    <property type="entry name" value="THIOREDOXIN_1"/>
    <property type="match status" value="1"/>
</dbReference>